<dbReference type="AlphaFoldDB" id="A0AAN6S6M1"/>
<comment type="caution">
    <text evidence="2">The sequence shown here is derived from an EMBL/GenBank/DDBJ whole genome shotgun (WGS) entry which is preliminary data.</text>
</comment>
<dbReference type="PANTHER" id="PTHR40619">
    <property type="entry name" value="FUNGAL STAND N-TERMINAL GOODBYE DOMAIN-CONTAINING PROTEIN"/>
    <property type="match status" value="1"/>
</dbReference>
<evidence type="ECO:0000313" key="2">
    <source>
        <dbReference type="EMBL" id="KAK3942335.1"/>
    </source>
</evidence>
<reference evidence="3" key="1">
    <citation type="journal article" date="2023" name="Mol. Phylogenet. Evol.">
        <title>Genome-scale phylogeny and comparative genomics of the fungal order Sordariales.</title>
        <authorList>
            <person name="Hensen N."/>
            <person name="Bonometti L."/>
            <person name="Westerberg I."/>
            <person name="Brannstrom I.O."/>
            <person name="Guillou S."/>
            <person name="Cros-Aarteil S."/>
            <person name="Calhoun S."/>
            <person name="Haridas S."/>
            <person name="Kuo A."/>
            <person name="Mondo S."/>
            <person name="Pangilinan J."/>
            <person name="Riley R."/>
            <person name="LaButti K."/>
            <person name="Andreopoulos B."/>
            <person name="Lipzen A."/>
            <person name="Chen C."/>
            <person name="Yan M."/>
            <person name="Daum C."/>
            <person name="Ng V."/>
            <person name="Clum A."/>
            <person name="Steindorff A."/>
            <person name="Ohm R.A."/>
            <person name="Martin F."/>
            <person name="Silar P."/>
            <person name="Natvig D.O."/>
            <person name="Lalanne C."/>
            <person name="Gautier V."/>
            <person name="Ament-Velasquez S.L."/>
            <person name="Kruys A."/>
            <person name="Hutchinson M.I."/>
            <person name="Powell A.J."/>
            <person name="Barry K."/>
            <person name="Miller A.N."/>
            <person name="Grigoriev I.V."/>
            <person name="Debuchy R."/>
            <person name="Gladieux P."/>
            <person name="Hiltunen Thoren M."/>
            <person name="Johannesson H."/>
        </authorList>
    </citation>
    <scope>NUCLEOTIDE SEQUENCE [LARGE SCALE GENOMIC DNA]</scope>
    <source>
        <strain evidence="3">CBS 340.73</strain>
    </source>
</reference>
<dbReference type="EMBL" id="MU853774">
    <property type="protein sequence ID" value="KAK3942335.1"/>
    <property type="molecule type" value="Genomic_DNA"/>
</dbReference>
<sequence length="422" mass="47278">MSGQDIINSQALEPDNSQAPESEPDNSQAPESEPDNSQAPESEPDNSAPMTPHPPSLPSEDQHIPSRLPITDMQDMKIWNEIFPDAMAKLSSETNEPKGLSEAGYTIRDKTDWEGVYSVLDAARNRYQEEGRFKLLRKSRRKFADKVDDVAAASKTVTKFAPVLRVVEVVFDALKTAANVRKEVLESVGVGDLSYIFSKAETFMNIFPEDISVREASIDLTATIIDAIEHAIGFFISNGYKAFKALLIPSHYQSALLQSLTRIKTKSMILDEQATESNMHRQLIGTRRTFANGAQLENVMSEVESINDLVGTRWEEYLTRALDTSLASLREHNANLLGEIASLKHQAKLQAEVDGLRIEIHSLKIEINSLKIENNSLKIENEKLRAENEKLRAEIDKLRAENEKLRAQAPGREREAPGRERE</sequence>
<dbReference type="PANTHER" id="PTHR40619:SF3">
    <property type="entry name" value="FUNGAL STAND N-TERMINAL GOODBYE DOMAIN-CONTAINING PROTEIN"/>
    <property type="match status" value="1"/>
</dbReference>
<feature type="region of interest" description="Disordered" evidence="1">
    <location>
        <begin position="402"/>
        <end position="422"/>
    </location>
</feature>
<proteinExistence type="predicted"/>
<dbReference type="Proteomes" id="UP001303473">
    <property type="component" value="Unassembled WGS sequence"/>
</dbReference>
<evidence type="ECO:0000313" key="3">
    <source>
        <dbReference type="Proteomes" id="UP001303473"/>
    </source>
</evidence>
<protein>
    <submittedName>
        <fullName evidence="2">Uncharacterized protein</fullName>
    </submittedName>
</protein>
<feature type="region of interest" description="Disordered" evidence="1">
    <location>
        <begin position="1"/>
        <end position="65"/>
    </location>
</feature>
<evidence type="ECO:0000256" key="1">
    <source>
        <dbReference type="SAM" id="MobiDB-lite"/>
    </source>
</evidence>
<feature type="compositionally biased region" description="Polar residues" evidence="1">
    <location>
        <begin position="1"/>
        <end position="40"/>
    </location>
</feature>
<gene>
    <name evidence="2" type="ORF">QBC46DRAFT_339541</name>
</gene>
<dbReference type="Gene3D" id="1.20.5.1700">
    <property type="match status" value="1"/>
</dbReference>
<organism evidence="2 3">
    <name type="scientific">Diplogelasinospora grovesii</name>
    <dbReference type="NCBI Taxonomy" id="303347"/>
    <lineage>
        <taxon>Eukaryota</taxon>
        <taxon>Fungi</taxon>
        <taxon>Dikarya</taxon>
        <taxon>Ascomycota</taxon>
        <taxon>Pezizomycotina</taxon>
        <taxon>Sordariomycetes</taxon>
        <taxon>Sordariomycetidae</taxon>
        <taxon>Sordariales</taxon>
        <taxon>Diplogelasinosporaceae</taxon>
        <taxon>Diplogelasinospora</taxon>
    </lineage>
</organism>
<accession>A0AAN6S6M1</accession>
<name>A0AAN6S6M1_9PEZI</name>
<keyword evidence="3" id="KW-1185">Reference proteome</keyword>